<sequence length="247" mass="26132">MSYEPITVAGVEVFPLRDAVGPMGGTIRRPLPEMFPGGCHHDGEWILHFRCYLLRDAAGRTVLVDTGIGATDSPAARWAPVPGSLAAELARVGSAPEDVEAVVITHLHSDHAGGAVTGGVPAFPNAEYVLQRTEIDAASEAILGHIVRPLGERVRVVDGDAGLFSGIRVIHAPGHTPGHQIVRVGELALTGDLLLHPSQLADPGVPYLYDDDSELAARTRAEVLERVRAEGGLIGTAHLDEPFIRLG</sequence>
<protein>
    <recommendedName>
        <fullName evidence="5">Metallo-beta-lactamase domain-containing protein</fullName>
    </recommendedName>
</protein>
<dbReference type="RefSeq" id="WP_203894762.1">
    <property type="nucleotide sequence ID" value="NZ_BOOH01000058.1"/>
</dbReference>
<dbReference type="InterPro" id="IPR051013">
    <property type="entry name" value="MBL_superfamily_lactonases"/>
</dbReference>
<dbReference type="AlphaFoldDB" id="A0A8J3RSC2"/>
<dbReference type="PANTHER" id="PTHR42978:SF6">
    <property type="entry name" value="QUORUM-QUENCHING LACTONASE YTNP-RELATED"/>
    <property type="match status" value="1"/>
</dbReference>
<dbReference type="GO" id="GO:0016787">
    <property type="term" value="F:hydrolase activity"/>
    <property type="evidence" value="ECO:0007669"/>
    <property type="project" value="UniProtKB-KW"/>
</dbReference>
<dbReference type="SMART" id="SM00849">
    <property type="entry name" value="Lactamase_B"/>
    <property type="match status" value="1"/>
</dbReference>
<organism evidence="6 7">
    <name type="scientific">Planobispora longispora</name>
    <dbReference type="NCBI Taxonomy" id="28887"/>
    <lineage>
        <taxon>Bacteria</taxon>
        <taxon>Bacillati</taxon>
        <taxon>Actinomycetota</taxon>
        <taxon>Actinomycetes</taxon>
        <taxon>Streptosporangiales</taxon>
        <taxon>Streptosporangiaceae</taxon>
        <taxon>Planobispora</taxon>
    </lineage>
</organism>
<gene>
    <name evidence="6" type="ORF">Plo01_67530</name>
</gene>
<dbReference type="Gene3D" id="3.60.15.10">
    <property type="entry name" value="Ribonuclease Z/Hydroxyacylglutathione hydrolase-like"/>
    <property type="match status" value="1"/>
</dbReference>
<evidence type="ECO:0000256" key="1">
    <source>
        <dbReference type="ARBA" id="ARBA00007749"/>
    </source>
</evidence>
<dbReference type="PANTHER" id="PTHR42978">
    <property type="entry name" value="QUORUM-QUENCHING LACTONASE YTNP-RELATED-RELATED"/>
    <property type="match status" value="1"/>
</dbReference>
<evidence type="ECO:0000256" key="2">
    <source>
        <dbReference type="ARBA" id="ARBA00022723"/>
    </source>
</evidence>
<evidence type="ECO:0000313" key="6">
    <source>
        <dbReference type="EMBL" id="GIH80324.1"/>
    </source>
</evidence>
<proteinExistence type="inferred from homology"/>
<evidence type="ECO:0000313" key="7">
    <source>
        <dbReference type="Proteomes" id="UP000616724"/>
    </source>
</evidence>
<comment type="caution">
    <text evidence="6">The sequence shown here is derived from an EMBL/GenBank/DDBJ whole genome shotgun (WGS) entry which is preliminary data.</text>
</comment>
<dbReference type="SUPFAM" id="SSF56281">
    <property type="entry name" value="Metallo-hydrolase/oxidoreductase"/>
    <property type="match status" value="1"/>
</dbReference>
<evidence type="ECO:0000256" key="4">
    <source>
        <dbReference type="ARBA" id="ARBA00022833"/>
    </source>
</evidence>
<dbReference type="EMBL" id="BOOH01000058">
    <property type="protein sequence ID" value="GIH80324.1"/>
    <property type="molecule type" value="Genomic_DNA"/>
</dbReference>
<evidence type="ECO:0000256" key="3">
    <source>
        <dbReference type="ARBA" id="ARBA00022801"/>
    </source>
</evidence>
<reference evidence="6 7" key="1">
    <citation type="submission" date="2021-01" db="EMBL/GenBank/DDBJ databases">
        <title>Whole genome shotgun sequence of Planobispora longispora NBRC 13918.</title>
        <authorList>
            <person name="Komaki H."/>
            <person name="Tamura T."/>
        </authorList>
    </citation>
    <scope>NUCLEOTIDE SEQUENCE [LARGE SCALE GENOMIC DNA]</scope>
    <source>
        <strain evidence="6 7">NBRC 13918</strain>
    </source>
</reference>
<feature type="domain" description="Metallo-beta-lactamase" evidence="5">
    <location>
        <begin position="48"/>
        <end position="238"/>
    </location>
</feature>
<dbReference type="GO" id="GO:0046872">
    <property type="term" value="F:metal ion binding"/>
    <property type="evidence" value="ECO:0007669"/>
    <property type="project" value="UniProtKB-KW"/>
</dbReference>
<dbReference type="InterPro" id="IPR036866">
    <property type="entry name" value="RibonucZ/Hydroxyglut_hydro"/>
</dbReference>
<accession>A0A8J3RSC2</accession>
<dbReference type="InterPro" id="IPR001279">
    <property type="entry name" value="Metallo-B-lactamas"/>
</dbReference>
<dbReference type="Proteomes" id="UP000616724">
    <property type="component" value="Unassembled WGS sequence"/>
</dbReference>
<dbReference type="Pfam" id="PF00753">
    <property type="entry name" value="Lactamase_B"/>
    <property type="match status" value="1"/>
</dbReference>
<keyword evidence="4" id="KW-0862">Zinc</keyword>
<keyword evidence="2" id="KW-0479">Metal-binding</keyword>
<evidence type="ECO:0000259" key="5">
    <source>
        <dbReference type="SMART" id="SM00849"/>
    </source>
</evidence>
<keyword evidence="3" id="KW-0378">Hydrolase</keyword>
<comment type="similarity">
    <text evidence="1">Belongs to the metallo-beta-lactamase superfamily.</text>
</comment>
<name>A0A8J3RSC2_9ACTN</name>
<keyword evidence="7" id="KW-1185">Reference proteome</keyword>